<reference evidence="3 4" key="1">
    <citation type="submission" date="2017-08" db="EMBL/GenBank/DDBJ databases">
        <title>Halomonas alkalisoli sp. nov., isolated from saline alkaline soil.</title>
        <authorList>
            <person name="Wang D."/>
            <person name="Zhang G."/>
        </authorList>
    </citation>
    <scope>NUCLEOTIDE SEQUENCE [LARGE SCALE GENOMIC DNA]</scope>
    <source>
        <strain evidence="3 4">WRN001</strain>
    </source>
</reference>
<evidence type="ECO:0000313" key="4">
    <source>
        <dbReference type="Proteomes" id="UP000217771"/>
    </source>
</evidence>
<keyword evidence="1" id="KW-0812">Transmembrane</keyword>
<feature type="transmembrane region" description="Helical" evidence="1">
    <location>
        <begin position="47"/>
        <end position="67"/>
    </location>
</feature>
<keyword evidence="4" id="KW-1185">Reference proteome</keyword>
<feature type="domain" description="DUF1468" evidence="2">
    <location>
        <begin position="16"/>
        <end position="155"/>
    </location>
</feature>
<name>A0A2A2EWH5_9GAMM</name>
<keyword evidence="1" id="KW-1133">Transmembrane helix</keyword>
<dbReference type="Proteomes" id="UP000217771">
    <property type="component" value="Unassembled WGS sequence"/>
</dbReference>
<keyword evidence="1" id="KW-0472">Membrane</keyword>
<feature type="transmembrane region" description="Helical" evidence="1">
    <location>
        <begin position="105"/>
        <end position="125"/>
    </location>
</feature>
<dbReference type="AlphaFoldDB" id="A0A2A2EWH5"/>
<organism evidence="3 4">
    <name type="scientific">Halomonas salipaludis</name>
    <dbReference type="NCBI Taxonomy" id="2032625"/>
    <lineage>
        <taxon>Bacteria</taxon>
        <taxon>Pseudomonadati</taxon>
        <taxon>Pseudomonadota</taxon>
        <taxon>Gammaproteobacteria</taxon>
        <taxon>Oceanospirillales</taxon>
        <taxon>Halomonadaceae</taxon>
        <taxon>Halomonas</taxon>
    </lineage>
</organism>
<evidence type="ECO:0000259" key="2">
    <source>
        <dbReference type="Pfam" id="PF07331"/>
    </source>
</evidence>
<protein>
    <recommendedName>
        <fullName evidence="2">DUF1468 domain-containing protein</fullName>
    </recommendedName>
</protein>
<comment type="caution">
    <text evidence="3">The sequence shown here is derived from an EMBL/GenBank/DDBJ whole genome shotgun (WGS) entry which is preliminary data.</text>
</comment>
<dbReference type="OrthoDB" id="6159728at2"/>
<proteinExistence type="predicted"/>
<evidence type="ECO:0000256" key="1">
    <source>
        <dbReference type="SAM" id="Phobius"/>
    </source>
</evidence>
<sequence>MMSSMLRNPLRYQDFYVGLVMIAIAAAGLLDIAYGNWRTGQTMGPQAFPQVAYIAIMMAGVMVSANTCIGKYDARQEEIVSVLVTAVVMVSGGVLLFLLAGRLGFTVTLALALVVGSSLLTRAPLRHWKTAILLPFVAAVIMYVLFVQLIRIPLPGGLLF</sequence>
<feature type="transmembrane region" description="Helical" evidence="1">
    <location>
        <begin position="79"/>
        <end position="99"/>
    </location>
</feature>
<feature type="transmembrane region" description="Helical" evidence="1">
    <location>
        <begin position="15"/>
        <end position="35"/>
    </location>
</feature>
<feature type="transmembrane region" description="Helical" evidence="1">
    <location>
        <begin position="132"/>
        <end position="154"/>
    </location>
</feature>
<dbReference type="EMBL" id="NSKB01000004">
    <property type="protein sequence ID" value="PAU76712.1"/>
    <property type="molecule type" value="Genomic_DNA"/>
</dbReference>
<dbReference type="InterPro" id="IPR009936">
    <property type="entry name" value="DUF1468"/>
</dbReference>
<accession>A0A2A2EWH5</accession>
<gene>
    <name evidence="3" type="ORF">CK498_12050</name>
</gene>
<evidence type="ECO:0000313" key="3">
    <source>
        <dbReference type="EMBL" id="PAU76712.1"/>
    </source>
</evidence>
<dbReference type="Pfam" id="PF07331">
    <property type="entry name" value="TctB"/>
    <property type="match status" value="1"/>
</dbReference>